<sequence>MTFKLFLPSILVLSLTACQTSQTASHAQQTQHVSQATYLVEYQAANHFSLQADSLAEMFSEYCQADSVDIGEIKQQWHSTMLAWMALQGQERGPADALAQSWNVQFWPDKKNTTGLKMGALTKQDKVWTASEIAENSVTVQGLGAIEWMLYDSKSPLTTSKVKACMSATAISENLANRADTIEKAWRTNPWTKLDEKTWTSEYIALLSNQLEFSMSKLSRPLANIGKPRPYFSESWRSKTSLFNLNANIEAMQALYLSNGNGLDKMLRDRGLVDLAERVKTQYANLLATWSEEGSLFDLLQTKEGYRTVLSQYNKMEQLKYLLHDEVSVELDVVIGFNATDGD</sequence>
<dbReference type="Pfam" id="PF09375">
    <property type="entry name" value="Peptidase_M75"/>
    <property type="match status" value="1"/>
</dbReference>
<keyword evidence="2 3" id="KW-0732">Signal</keyword>
<evidence type="ECO:0000259" key="4">
    <source>
        <dbReference type="Pfam" id="PF09375"/>
    </source>
</evidence>
<protein>
    <submittedName>
        <fullName evidence="5">Iron-regulated protein A</fullName>
    </submittedName>
</protein>
<name>A0A2J8I403_VIBDI</name>
<feature type="chain" id="PRO_5014458698" evidence="3">
    <location>
        <begin position="24"/>
        <end position="343"/>
    </location>
</feature>
<dbReference type="EMBL" id="POSK01000004">
    <property type="protein sequence ID" value="PNI05249.1"/>
    <property type="molecule type" value="Genomic_DNA"/>
</dbReference>
<dbReference type="AlphaFoldDB" id="A0A2J8I403"/>
<dbReference type="Proteomes" id="UP000236449">
    <property type="component" value="Unassembled WGS sequence"/>
</dbReference>
<evidence type="ECO:0000313" key="5">
    <source>
        <dbReference type="EMBL" id="PNI05249.1"/>
    </source>
</evidence>
<dbReference type="OrthoDB" id="5729110at2"/>
<dbReference type="GO" id="GO:0030313">
    <property type="term" value="C:cell envelope"/>
    <property type="evidence" value="ECO:0007669"/>
    <property type="project" value="UniProtKB-SubCell"/>
</dbReference>
<dbReference type="InterPro" id="IPR018976">
    <property type="entry name" value="Imelysin-like"/>
</dbReference>
<evidence type="ECO:0000313" key="6">
    <source>
        <dbReference type="Proteomes" id="UP000236449"/>
    </source>
</evidence>
<feature type="domain" description="Imelysin-like" evidence="4">
    <location>
        <begin position="46"/>
        <end position="322"/>
    </location>
</feature>
<comment type="caution">
    <text evidence="5">The sequence shown here is derived from an EMBL/GenBank/DDBJ whole genome shotgun (WGS) entry which is preliminary data.</text>
</comment>
<evidence type="ECO:0000256" key="1">
    <source>
        <dbReference type="ARBA" id="ARBA00004196"/>
    </source>
</evidence>
<dbReference type="InterPro" id="IPR038352">
    <property type="entry name" value="Imelysin_sf"/>
</dbReference>
<accession>A0A2J8I403</accession>
<proteinExistence type="predicted"/>
<feature type="signal peptide" evidence="3">
    <location>
        <begin position="1"/>
        <end position="23"/>
    </location>
</feature>
<dbReference type="Gene3D" id="1.20.1420.20">
    <property type="entry name" value="M75 peptidase, HXXE motif"/>
    <property type="match status" value="1"/>
</dbReference>
<comment type="subcellular location">
    <subcellularLocation>
        <location evidence="1">Cell envelope</location>
    </subcellularLocation>
</comment>
<dbReference type="InterPro" id="IPR034984">
    <property type="entry name" value="Imelysin-like_IPPA"/>
</dbReference>
<evidence type="ECO:0000256" key="3">
    <source>
        <dbReference type="SAM" id="SignalP"/>
    </source>
</evidence>
<organism evidence="5 6">
    <name type="scientific">Vibrio diazotrophicus</name>
    <dbReference type="NCBI Taxonomy" id="685"/>
    <lineage>
        <taxon>Bacteria</taxon>
        <taxon>Pseudomonadati</taxon>
        <taxon>Pseudomonadota</taxon>
        <taxon>Gammaproteobacteria</taxon>
        <taxon>Vibrionales</taxon>
        <taxon>Vibrionaceae</taxon>
        <taxon>Vibrio</taxon>
    </lineage>
</organism>
<reference evidence="5 6" key="1">
    <citation type="submission" date="2018-01" db="EMBL/GenBank/DDBJ databases">
        <title>Draft genome sequences of six Vibrio diazotrophicus strains isolated from deep-sea sediments of the Baltic Sea.</title>
        <authorList>
            <person name="Castillo D."/>
            <person name="Vandieken V."/>
            <person name="Chiang O."/>
            <person name="Middelboe M."/>
        </authorList>
    </citation>
    <scope>NUCLEOTIDE SEQUENCE [LARGE SCALE GENOMIC DNA]</scope>
    <source>
        <strain evidence="5 6">60.27F</strain>
    </source>
</reference>
<gene>
    <name evidence="5" type="ORF">C1N32_07630</name>
</gene>
<dbReference type="PROSITE" id="PS51257">
    <property type="entry name" value="PROKAR_LIPOPROTEIN"/>
    <property type="match status" value="1"/>
</dbReference>
<dbReference type="CDD" id="cd14659">
    <property type="entry name" value="Imelysin-like_IPPA"/>
    <property type="match status" value="1"/>
</dbReference>
<evidence type="ECO:0000256" key="2">
    <source>
        <dbReference type="ARBA" id="ARBA00022729"/>
    </source>
</evidence>
<dbReference type="RefSeq" id="WP_102965920.1">
    <property type="nucleotide sequence ID" value="NZ_POSK01000004.1"/>
</dbReference>